<evidence type="ECO:0000313" key="2">
    <source>
        <dbReference type="Proteomes" id="UP000233551"/>
    </source>
</evidence>
<keyword evidence="2" id="KW-1185">Reference proteome</keyword>
<dbReference type="Proteomes" id="UP000233551">
    <property type="component" value="Unassembled WGS sequence"/>
</dbReference>
<protein>
    <submittedName>
        <fullName evidence="1">Uncharacterized protein</fullName>
    </submittedName>
</protein>
<evidence type="ECO:0000313" key="1">
    <source>
        <dbReference type="EMBL" id="PKI57609.1"/>
    </source>
</evidence>
<sequence length="62" mass="7136">MLMSDSPVLFFLQTLVALVVFILLFRAAAVFFFLVFLFALCSDLVYLMTDLLLTPSSYLRDY</sequence>
<accession>A0A2I0JMW3</accession>
<organism evidence="1 2">
    <name type="scientific">Punica granatum</name>
    <name type="common">Pomegranate</name>
    <dbReference type="NCBI Taxonomy" id="22663"/>
    <lineage>
        <taxon>Eukaryota</taxon>
        <taxon>Viridiplantae</taxon>
        <taxon>Streptophyta</taxon>
        <taxon>Embryophyta</taxon>
        <taxon>Tracheophyta</taxon>
        <taxon>Spermatophyta</taxon>
        <taxon>Magnoliopsida</taxon>
        <taxon>eudicotyledons</taxon>
        <taxon>Gunneridae</taxon>
        <taxon>Pentapetalae</taxon>
        <taxon>rosids</taxon>
        <taxon>malvids</taxon>
        <taxon>Myrtales</taxon>
        <taxon>Lythraceae</taxon>
        <taxon>Punica</taxon>
    </lineage>
</organism>
<gene>
    <name evidence="1" type="ORF">CRG98_021937</name>
</gene>
<dbReference type="EMBL" id="PGOL01001503">
    <property type="protein sequence ID" value="PKI57609.1"/>
    <property type="molecule type" value="Genomic_DNA"/>
</dbReference>
<reference evidence="1 2" key="1">
    <citation type="submission" date="2017-11" db="EMBL/GenBank/DDBJ databases">
        <title>De-novo sequencing of pomegranate (Punica granatum L.) genome.</title>
        <authorList>
            <person name="Akparov Z."/>
            <person name="Amiraslanov A."/>
            <person name="Hajiyeva S."/>
            <person name="Abbasov M."/>
            <person name="Kaur K."/>
            <person name="Hamwieh A."/>
            <person name="Solovyev V."/>
            <person name="Salamov A."/>
            <person name="Braich B."/>
            <person name="Kosarev P."/>
            <person name="Mahmoud A."/>
            <person name="Hajiyev E."/>
            <person name="Babayeva S."/>
            <person name="Izzatullayeva V."/>
            <person name="Mammadov A."/>
            <person name="Mammadov A."/>
            <person name="Sharifova S."/>
            <person name="Ojaghi J."/>
            <person name="Eynullazada K."/>
            <person name="Bayramov B."/>
            <person name="Abdulazimova A."/>
            <person name="Shahmuradov I."/>
        </authorList>
    </citation>
    <scope>NUCLEOTIDE SEQUENCE [LARGE SCALE GENOMIC DNA]</scope>
    <source>
        <strain evidence="2">cv. AG2017</strain>
        <tissue evidence="1">Leaf</tissue>
    </source>
</reference>
<dbReference type="AlphaFoldDB" id="A0A2I0JMW3"/>
<comment type="caution">
    <text evidence="1">The sequence shown here is derived from an EMBL/GenBank/DDBJ whole genome shotgun (WGS) entry which is preliminary data.</text>
</comment>
<proteinExistence type="predicted"/>
<name>A0A2I0JMW3_PUNGR</name>